<name>A0A926E4T4_9FIRM</name>
<evidence type="ECO:0000313" key="3">
    <source>
        <dbReference type="Proteomes" id="UP000610760"/>
    </source>
</evidence>
<dbReference type="PANTHER" id="PTHR41283">
    <property type="entry name" value="AMINOGLYCOSIDE PHOSPHOTRANSFERASE"/>
    <property type="match status" value="1"/>
</dbReference>
<dbReference type="InterPro" id="IPR002575">
    <property type="entry name" value="Aminoglycoside_PTrfase"/>
</dbReference>
<dbReference type="Gene3D" id="3.90.1200.10">
    <property type="match status" value="1"/>
</dbReference>
<protein>
    <submittedName>
        <fullName evidence="2">Phosphotransferase</fullName>
    </submittedName>
</protein>
<gene>
    <name evidence="2" type="ORF">H8710_09195</name>
</gene>
<dbReference type="PANTHER" id="PTHR41283:SF1">
    <property type="entry name" value="AMINOGLYCOSIDE PHOSPHOTRANSFERASE DOMAIN-CONTAINING PROTEIN"/>
    <property type="match status" value="1"/>
</dbReference>
<reference evidence="2" key="1">
    <citation type="submission" date="2020-08" db="EMBL/GenBank/DDBJ databases">
        <title>Genome public.</title>
        <authorList>
            <person name="Liu C."/>
            <person name="Sun Q."/>
        </authorList>
    </citation>
    <scope>NUCLEOTIDE SEQUENCE</scope>
    <source>
        <strain evidence="2">NSJ-33</strain>
    </source>
</reference>
<dbReference type="Pfam" id="PF01636">
    <property type="entry name" value="APH"/>
    <property type="match status" value="1"/>
</dbReference>
<proteinExistence type="predicted"/>
<keyword evidence="3" id="KW-1185">Reference proteome</keyword>
<feature type="domain" description="Aminoglycoside phosphotransferase" evidence="1">
    <location>
        <begin position="9"/>
        <end position="236"/>
    </location>
</feature>
<accession>A0A926E4T4</accession>
<organism evidence="2 3">
    <name type="scientific">Fumia xinanensis</name>
    <dbReference type="NCBI Taxonomy" id="2763659"/>
    <lineage>
        <taxon>Bacteria</taxon>
        <taxon>Bacillati</taxon>
        <taxon>Bacillota</taxon>
        <taxon>Clostridia</taxon>
        <taxon>Eubacteriales</taxon>
        <taxon>Oscillospiraceae</taxon>
        <taxon>Fumia</taxon>
    </lineage>
</organism>
<dbReference type="SUPFAM" id="SSF56112">
    <property type="entry name" value="Protein kinase-like (PK-like)"/>
    <property type="match status" value="1"/>
</dbReference>
<evidence type="ECO:0000259" key="1">
    <source>
        <dbReference type="Pfam" id="PF01636"/>
    </source>
</evidence>
<dbReference type="AlphaFoldDB" id="A0A926E4T4"/>
<evidence type="ECO:0000313" key="2">
    <source>
        <dbReference type="EMBL" id="MBC8560242.1"/>
    </source>
</evidence>
<sequence>MTEFHFVSIIPVEKGWSGDKKFEVTKEDGSRYLLRVSPAERYERAKATFQAMERVAALSVPMSRPLEFGLCEEGACTLQTWIDGADAEEAIPLLPEREQYELGVQSGEILRKIHSIPAPDNQEDWYARFNRKADRKIQMYRECPLKINGGEALIRYIEENRELLQNRPQCFQHGDYHIGNMMLQNGELFIIDFDRFDYGDPWEEFNRIVWCGQASPPFAAGQLDGYFGGEPPMAFFRLLCLYIASNTLSSVPWAIPFGQKEVDTMMKQAEDVLSWFDNMDNPVPTWYRQWGGKYEPVQRVKL</sequence>
<dbReference type="Proteomes" id="UP000610760">
    <property type="component" value="Unassembled WGS sequence"/>
</dbReference>
<dbReference type="EMBL" id="JACRSV010000002">
    <property type="protein sequence ID" value="MBC8560242.1"/>
    <property type="molecule type" value="Genomic_DNA"/>
</dbReference>
<dbReference type="InterPro" id="IPR011009">
    <property type="entry name" value="Kinase-like_dom_sf"/>
</dbReference>
<dbReference type="RefSeq" id="WP_249295218.1">
    <property type="nucleotide sequence ID" value="NZ_JACRSV010000002.1"/>
</dbReference>
<comment type="caution">
    <text evidence="2">The sequence shown here is derived from an EMBL/GenBank/DDBJ whole genome shotgun (WGS) entry which is preliminary data.</text>
</comment>